<dbReference type="PANTHER" id="PTHR18919:SF107">
    <property type="entry name" value="ACETYL-COA ACETYLTRANSFERASE, CYTOSOLIC"/>
    <property type="match status" value="1"/>
</dbReference>
<evidence type="ECO:0000259" key="8">
    <source>
        <dbReference type="Pfam" id="PF02803"/>
    </source>
</evidence>
<evidence type="ECO:0000313" key="10">
    <source>
        <dbReference type="Proteomes" id="UP001219037"/>
    </source>
</evidence>
<sequence>MTVQHNDRDAVIVAGARTPFTRLLGAQASLSAVELGAHAINHAVRRSDVDANDIDTVIMGQVVQAGCGQNPARQSALAAGIGYDVPAITINKVCLSGATAVIEATRRIRLGEIDVAVVGGQESMTNAPHLLPDSRKGHKYGPVTMVDAVAHDALRDTVTEVSMGDLTEGGNGERKIGRADQDQIAAGSHQRAAQAQSDDIFADEIAPMEIPQRKGDPVVVAQDEGVRPDTTVESLSGLRPAFAKDGTITAGNSSPLSDGAAALVVTSRDYAKRNNLTILATVAGYGQVAGPDTSLHSQPSRAIQEAVKRNGWTVDELDFIEINEAFGAVAIQSLNDLDYPVEQTNIHGGAIALGHPVGASGARLVLHAALELSRRGEGKSAISLCGGGGQGDAVLLER</sequence>
<dbReference type="Proteomes" id="UP001219037">
    <property type="component" value="Chromosome"/>
</dbReference>
<evidence type="ECO:0000256" key="3">
    <source>
        <dbReference type="ARBA" id="ARBA00022679"/>
    </source>
</evidence>
<dbReference type="EC" id="2.3.1.9" evidence="2"/>
<dbReference type="InterPro" id="IPR020616">
    <property type="entry name" value="Thiolase_N"/>
</dbReference>
<keyword evidence="3 6" id="KW-0808">Transferase</keyword>
<feature type="domain" description="Thiolase C-terminal" evidence="8">
    <location>
        <begin position="277"/>
        <end position="398"/>
    </location>
</feature>
<dbReference type="PIRSF" id="PIRSF000429">
    <property type="entry name" value="Ac-CoA_Ac_transf"/>
    <property type="match status" value="1"/>
</dbReference>
<dbReference type="Pfam" id="PF00108">
    <property type="entry name" value="Thiolase_N"/>
    <property type="match status" value="1"/>
</dbReference>
<accession>A0ABY8HAI0</accession>
<dbReference type="GO" id="GO:0003985">
    <property type="term" value="F:acetyl-CoA C-acetyltransferase activity"/>
    <property type="evidence" value="ECO:0007669"/>
    <property type="project" value="UniProtKB-EC"/>
</dbReference>
<feature type="domain" description="Thiolase N-terminal" evidence="7">
    <location>
        <begin position="11"/>
        <end position="268"/>
    </location>
</feature>
<keyword evidence="4 6" id="KW-0012">Acyltransferase</keyword>
<evidence type="ECO:0000259" key="7">
    <source>
        <dbReference type="Pfam" id="PF00108"/>
    </source>
</evidence>
<dbReference type="EMBL" id="CP121252">
    <property type="protein sequence ID" value="WFP17643.1"/>
    <property type="molecule type" value="Genomic_DNA"/>
</dbReference>
<dbReference type="NCBIfam" id="TIGR01930">
    <property type="entry name" value="AcCoA-C-Actrans"/>
    <property type="match status" value="1"/>
</dbReference>
<proteinExistence type="inferred from homology"/>
<evidence type="ECO:0000256" key="4">
    <source>
        <dbReference type="ARBA" id="ARBA00023315"/>
    </source>
</evidence>
<organism evidence="9 10">
    <name type="scientific">Citricoccus muralis</name>
    <dbReference type="NCBI Taxonomy" id="169134"/>
    <lineage>
        <taxon>Bacteria</taxon>
        <taxon>Bacillati</taxon>
        <taxon>Actinomycetota</taxon>
        <taxon>Actinomycetes</taxon>
        <taxon>Micrococcales</taxon>
        <taxon>Micrococcaceae</taxon>
        <taxon>Citricoccus</taxon>
    </lineage>
</organism>
<gene>
    <name evidence="9" type="ORF">P8192_05940</name>
</gene>
<reference evidence="9 10" key="1">
    <citation type="submission" date="2023-04" db="EMBL/GenBank/DDBJ databases">
        <title>Funneling lignin-derived compounds into biodiesel using alkali-halophilic Citricoccus sp. P2.</title>
        <authorList>
            <person name="Luo C.-B."/>
        </authorList>
    </citation>
    <scope>NUCLEOTIDE SEQUENCE [LARGE SCALE GENOMIC DNA]</scope>
    <source>
        <strain evidence="9 10">P2</strain>
    </source>
</reference>
<name>A0ABY8HAI0_9MICC</name>
<dbReference type="InterPro" id="IPR016039">
    <property type="entry name" value="Thiolase-like"/>
</dbReference>
<dbReference type="CDD" id="cd00751">
    <property type="entry name" value="thiolase"/>
    <property type="match status" value="1"/>
</dbReference>
<comment type="similarity">
    <text evidence="1 6">Belongs to the thiolase-like superfamily. Thiolase family.</text>
</comment>
<dbReference type="PROSITE" id="PS00737">
    <property type="entry name" value="THIOLASE_2"/>
    <property type="match status" value="1"/>
</dbReference>
<dbReference type="PANTHER" id="PTHR18919">
    <property type="entry name" value="ACETYL-COA C-ACYLTRANSFERASE"/>
    <property type="match status" value="1"/>
</dbReference>
<dbReference type="InterPro" id="IPR020613">
    <property type="entry name" value="Thiolase_CS"/>
</dbReference>
<protein>
    <recommendedName>
        <fullName evidence="5">Probable acetyl-CoA acetyltransferase</fullName>
        <ecNumber evidence="2">2.3.1.9</ecNumber>
    </recommendedName>
</protein>
<dbReference type="InterPro" id="IPR020617">
    <property type="entry name" value="Thiolase_C"/>
</dbReference>
<dbReference type="SUPFAM" id="SSF53901">
    <property type="entry name" value="Thiolase-like"/>
    <property type="match status" value="2"/>
</dbReference>
<dbReference type="InterPro" id="IPR002155">
    <property type="entry name" value="Thiolase"/>
</dbReference>
<evidence type="ECO:0000313" key="9">
    <source>
        <dbReference type="EMBL" id="WFP17643.1"/>
    </source>
</evidence>
<evidence type="ECO:0000256" key="6">
    <source>
        <dbReference type="RuleBase" id="RU003557"/>
    </source>
</evidence>
<evidence type="ECO:0000256" key="2">
    <source>
        <dbReference type="ARBA" id="ARBA00012705"/>
    </source>
</evidence>
<evidence type="ECO:0000256" key="1">
    <source>
        <dbReference type="ARBA" id="ARBA00010982"/>
    </source>
</evidence>
<evidence type="ECO:0000256" key="5">
    <source>
        <dbReference type="ARBA" id="ARBA00040529"/>
    </source>
</evidence>
<keyword evidence="10" id="KW-1185">Reference proteome</keyword>
<dbReference type="Gene3D" id="3.40.47.10">
    <property type="match status" value="1"/>
</dbReference>
<dbReference type="Pfam" id="PF02803">
    <property type="entry name" value="Thiolase_C"/>
    <property type="match status" value="1"/>
</dbReference>